<feature type="chain" id="PRO_5002174204" evidence="6">
    <location>
        <begin position="24"/>
        <end position="552"/>
    </location>
</feature>
<feature type="signal peptide" evidence="6">
    <location>
        <begin position="1"/>
        <end position="23"/>
    </location>
</feature>
<evidence type="ECO:0000256" key="5">
    <source>
        <dbReference type="ARBA" id="ARBA00023180"/>
    </source>
</evidence>
<dbReference type="Pfam" id="PF05577">
    <property type="entry name" value="Peptidase_S28"/>
    <property type="match status" value="1"/>
</dbReference>
<dbReference type="InterPro" id="IPR029058">
    <property type="entry name" value="AB_hydrolase_fold"/>
</dbReference>
<reference evidence="7 8" key="1">
    <citation type="submission" date="2014-04" db="EMBL/GenBank/DDBJ databases">
        <title>Evolutionary Origins and Diversification of the Mycorrhizal Mutualists.</title>
        <authorList>
            <consortium name="DOE Joint Genome Institute"/>
            <consortium name="Mycorrhizal Genomics Consortium"/>
            <person name="Kohler A."/>
            <person name="Kuo A."/>
            <person name="Nagy L.G."/>
            <person name="Floudas D."/>
            <person name="Copeland A."/>
            <person name="Barry K.W."/>
            <person name="Cichocki N."/>
            <person name="Veneault-Fourrey C."/>
            <person name="LaButti K."/>
            <person name="Lindquist E.A."/>
            <person name="Lipzen A."/>
            <person name="Lundell T."/>
            <person name="Morin E."/>
            <person name="Murat C."/>
            <person name="Riley R."/>
            <person name="Ohm R."/>
            <person name="Sun H."/>
            <person name="Tunlid A."/>
            <person name="Henrissat B."/>
            <person name="Grigoriev I.V."/>
            <person name="Hibbett D.S."/>
            <person name="Martin F."/>
        </authorList>
    </citation>
    <scope>NUCLEOTIDE SEQUENCE [LARGE SCALE GENOMIC DNA]</scope>
    <source>
        <strain evidence="7 8">Koide BX008</strain>
    </source>
</reference>
<dbReference type="GO" id="GO:0070008">
    <property type="term" value="F:serine-type exopeptidase activity"/>
    <property type="evidence" value="ECO:0007669"/>
    <property type="project" value="InterPro"/>
</dbReference>
<accession>A0A0C2XGW0</accession>
<dbReference type="InterPro" id="IPR008758">
    <property type="entry name" value="Peptidase_S28"/>
</dbReference>
<evidence type="ECO:0000256" key="6">
    <source>
        <dbReference type="SAM" id="SignalP"/>
    </source>
</evidence>
<keyword evidence="4" id="KW-0378">Hydrolase</keyword>
<dbReference type="InParanoid" id="A0A0C2XGW0"/>
<gene>
    <name evidence="7" type="ORF">M378DRAFT_158717</name>
</gene>
<dbReference type="GO" id="GO:0006508">
    <property type="term" value="P:proteolysis"/>
    <property type="evidence" value="ECO:0007669"/>
    <property type="project" value="UniProtKB-KW"/>
</dbReference>
<dbReference type="PANTHER" id="PTHR11010">
    <property type="entry name" value="PROTEASE S28 PRO-X CARBOXYPEPTIDASE-RELATED"/>
    <property type="match status" value="1"/>
</dbReference>
<dbReference type="OrthoDB" id="1735038at2759"/>
<dbReference type="HOGENOM" id="CLU_023630_1_1_1"/>
<keyword evidence="3 6" id="KW-0732">Signal</keyword>
<evidence type="ECO:0000256" key="4">
    <source>
        <dbReference type="ARBA" id="ARBA00022801"/>
    </source>
</evidence>
<dbReference type="Proteomes" id="UP000054549">
    <property type="component" value="Unassembled WGS sequence"/>
</dbReference>
<evidence type="ECO:0000256" key="3">
    <source>
        <dbReference type="ARBA" id="ARBA00022729"/>
    </source>
</evidence>
<dbReference type="AlphaFoldDB" id="A0A0C2XGW0"/>
<keyword evidence="8" id="KW-1185">Reference proteome</keyword>
<name>A0A0C2XGW0_AMAMK</name>
<evidence type="ECO:0000313" key="7">
    <source>
        <dbReference type="EMBL" id="KIL68178.1"/>
    </source>
</evidence>
<protein>
    <submittedName>
        <fullName evidence="7">Uncharacterized protein</fullName>
    </submittedName>
</protein>
<keyword evidence="2" id="KW-0645">Protease</keyword>
<dbReference type="PANTHER" id="PTHR11010:SF23">
    <property type="entry name" value="SERINE PEPTIDASE"/>
    <property type="match status" value="1"/>
</dbReference>
<dbReference type="SUPFAM" id="SSF53474">
    <property type="entry name" value="alpha/beta-Hydrolases"/>
    <property type="match status" value="1"/>
</dbReference>
<dbReference type="GO" id="GO:0008239">
    <property type="term" value="F:dipeptidyl-peptidase activity"/>
    <property type="evidence" value="ECO:0007669"/>
    <property type="project" value="TreeGrafter"/>
</dbReference>
<dbReference type="EMBL" id="KN818229">
    <property type="protein sequence ID" value="KIL68178.1"/>
    <property type="molecule type" value="Genomic_DNA"/>
</dbReference>
<keyword evidence="5" id="KW-0325">Glycoprotein</keyword>
<evidence type="ECO:0000256" key="1">
    <source>
        <dbReference type="ARBA" id="ARBA00011079"/>
    </source>
</evidence>
<proteinExistence type="inferred from homology"/>
<sequence>MSSLKSLLVSVAALVASAGLVQARLPDGRLHANMKMPPSIPLVSTTGLDGPVTSRNGTELPPYTTVYYFDQLIDHNNPSLGTFQQRYWHTYEFYEQGGPIILMTPGEANASPYYTYLTNKTINGLIAQQQNGSTIVLEHRFFGLSNPKPDLTVESLKFLNLQQSVDDLAYFANNVHLPMPNGDKLSPAHAPWVLVGGSYSGALTSWTMYNKPGVFWAGYASSAVVEAILDFWEYFEPVRQNMPQNCSADVEAVIQYIDQTFTSSNTTRINEIKDLFGMSSVSHLDDAAGALRNNLWDWQSLQPTTGPNGQFFQFCDALEVKNGQSASASGWGLDYALNAWGNYFKNVYYQILCGNLDAEVCLGTYDATQSYYTNTTIDNANRSWFWFVCNEVGYLQEGAPLGTPTLASRLIQPPYDLRQCELMFPGIYPGGIPIVKTQRTNGVFGGWNVHQDRLFFATGLRDPWREATMSAAPVTVKSSAEQPIEMSDGFHCSDLRTAAGVVDSTVLSVQNGALGYMKTWLAEWSPPVSYGKRDTPRALTSKPVNAWFRMSE</sequence>
<organism evidence="7 8">
    <name type="scientific">Amanita muscaria (strain Koide BX008)</name>
    <dbReference type="NCBI Taxonomy" id="946122"/>
    <lineage>
        <taxon>Eukaryota</taxon>
        <taxon>Fungi</taxon>
        <taxon>Dikarya</taxon>
        <taxon>Basidiomycota</taxon>
        <taxon>Agaricomycotina</taxon>
        <taxon>Agaricomycetes</taxon>
        <taxon>Agaricomycetidae</taxon>
        <taxon>Agaricales</taxon>
        <taxon>Pluteineae</taxon>
        <taxon>Amanitaceae</taxon>
        <taxon>Amanita</taxon>
    </lineage>
</organism>
<evidence type="ECO:0000313" key="8">
    <source>
        <dbReference type="Proteomes" id="UP000054549"/>
    </source>
</evidence>
<dbReference type="Gene3D" id="3.40.50.1820">
    <property type="entry name" value="alpha/beta hydrolase"/>
    <property type="match status" value="2"/>
</dbReference>
<evidence type="ECO:0000256" key="2">
    <source>
        <dbReference type="ARBA" id="ARBA00022670"/>
    </source>
</evidence>
<comment type="similarity">
    <text evidence="1">Belongs to the peptidase S28 family.</text>
</comment>